<keyword evidence="12" id="KW-1185">Reference proteome</keyword>
<keyword evidence="11" id="KW-0436">Ligase</keyword>
<comment type="function">
    <text evidence="7">Involved in the regulation of glutamine synthetase GlnA, a key enzyme in the process to assimilate ammonia. When cellular nitrogen levels are high, the C-terminal adenylyl transferase (AT) inactivates GlnA by covalent transfer of an adenylyl group from ATP to specific tyrosine residue of GlnA, thus reducing its activity. Conversely, when nitrogen levels are low, the N-terminal adenylyl removase (AR) activates GlnA by removing the adenylyl group by phosphorolysis, increasing its activity. The regulatory region of GlnE binds the signal transduction protein PII (GlnB) which indicates the nitrogen status of the cell.</text>
</comment>
<accession>A0A286G196</accession>
<keyword evidence="1 7" id="KW-0808">Transferase</keyword>
<dbReference type="EMBL" id="OCNJ01000001">
    <property type="protein sequence ID" value="SOD89295.1"/>
    <property type="molecule type" value="Genomic_DNA"/>
</dbReference>
<evidence type="ECO:0000256" key="8">
    <source>
        <dbReference type="SAM" id="MobiDB-lite"/>
    </source>
</evidence>
<dbReference type="Pfam" id="PF08335">
    <property type="entry name" value="GlnD_UR_UTase"/>
    <property type="match status" value="2"/>
</dbReference>
<sequence>MPDFAFPDPSATLPAPADGERRDRGRERFAALAGQTDDADLAAFVTAAADDARVGPLLDAVFGNSPFLTACVLREPAFLRRLLTQGPEAALTGLLAETRETIAAESDMNKAMKTLRIAKRRMALAVALADIAGAWDVDRVTAALSDFAEAALRMSCGFLLRKAHEAGEIVLPDPAAPERDCGYFVLGMGKLGARELNYSSDIDLIVVFDPDKADYRGSKFIGEFFVRITKDLVRLMDERTADGYVFRTDLRLRPDPGSTKIAIALPAAETYYESFGQNWERAAMIKARCVAGDDAAGQGFLSHLRPFVWRKSLDFHAIQDIHSIKRQIHAAKGGAKVAVAGHNIKLGRGGIREIEFFAQTQQLIWGGREPQNRSPRTLDALQALVATDHVKQAVCDELAQCYRYLRTLEHRLQMIEDAQTQTLPAEPAKLRDLAVFVGYPDLPAFEAALKDVLHTVESHYADLFEEEPSLSDEGNLVFTGNEDDPATIQTLADMGYGNPSGVAATVRGWHHGRYRAVRSTRSKEMLTELVPTLLRALGRTADPDKAFFRFDEFLSRLPAGVQLFSLFYTHPQLLDLVAEIMGDAPRLAEILSRNPGLMDAVLTPGFFDALPDRGELAEELDLRLADARDFEHVLDISRRFANDHKFQVGLQTLRHMADARESGRELAAVADVVLDRLIPPVTAELARTAGTFPGAGLAVVAMGKAGGEEMTATSDLDLICVYDAPADVEASDGRKPLSRTEYFGRLTQRFVNAVTAMTSEGRLWEVDLRLRPSGNKGPLATSFESFVKYNRDDAWTWEHLALVRARVACGDPVLAAKVRDAICEVLCRPRDPDKLLVDVADMRARMAKELTKDGDTWDVKHMRGGMVDVEFVCQYMQLRHGHAHRDILSPNTETALKNLTAAGLIDAEDAAALDRAHFLWLTIQGVLRHCIEGRFNEETAPIGLKEKLVKAAGCPDFDALKAHMADIAAAAHAVFRRLVEEPAEAARARLAEVQPGADGVEPDPT</sequence>
<evidence type="ECO:0000259" key="9">
    <source>
        <dbReference type="Pfam" id="PF03710"/>
    </source>
</evidence>
<feature type="domain" description="Glutamate-ammonia ligase adenylyltransferase repeated" evidence="9">
    <location>
        <begin position="58"/>
        <end position="301"/>
    </location>
</feature>
<comment type="catalytic activity">
    <reaction evidence="7">
        <text>[glutamine synthetase]-L-tyrosine + ATP = [glutamine synthetase]-O(4)-(5'-adenylyl)-L-tyrosine + diphosphate</text>
        <dbReference type="Rhea" id="RHEA:18589"/>
        <dbReference type="Rhea" id="RHEA-COMP:10660"/>
        <dbReference type="Rhea" id="RHEA-COMP:10661"/>
        <dbReference type="ChEBI" id="CHEBI:30616"/>
        <dbReference type="ChEBI" id="CHEBI:33019"/>
        <dbReference type="ChEBI" id="CHEBI:46858"/>
        <dbReference type="ChEBI" id="CHEBI:83624"/>
        <dbReference type="EC" id="2.7.7.42"/>
    </reaction>
</comment>
<dbReference type="EC" id="2.7.7.89" evidence="7"/>
<comment type="similarity">
    <text evidence="7">Belongs to the GlnE family.</text>
</comment>
<dbReference type="Proteomes" id="UP000219621">
    <property type="component" value="Unassembled WGS sequence"/>
</dbReference>
<dbReference type="Pfam" id="PF03710">
    <property type="entry name" value="GlnE"/>
    <property type="match status" value="2"/>
</dbReference>
<dbReference type="HAMAP" id="MF_00802">
    <property type="entry name" value="GlnE"/>
    <property type="match status" value="1"/>
</dbReference>
<feature type="domain" description="PII-uridylyltransferase/Glutamine-synthetase adenylyltransferase" evidence="10">
    <location>
        <begin position="842"/>
        <end position="974"/>
    </location>
</feature>
<keyword evidence="6 7" id="KW-0511">Multifunctional enzyme</keyword>
<dbReference type="InterPro" id="IPR043519">
    <property type="entry name" value="NT_sf"/>
</dbReference>
<keyword evidence="5 7" id="KW-0460">Magnesium</keyword>
<reference evidence="11 12" key="1">
    <citation type="submission" date="2017-09" db="EMBL/GenBank/DDBJ databases">
        <authorList>
            <person name="Ehlers B."/>
            <person name="Leendertz F.H."/>
        </authorList>
    </citation>
    <scope>NUCLEOTIDE SEQUENCE [LARGE SCALE GENOMIC DNA]</scope>
    <source>
        <strain evidence="11 12">USBA 140</strain>
    </source>
</reference>
<dbReference type="OrthoDB" id="9759366at2"/>
<dbReference type="GO" id="GO:0008882">
    <property type="term" value="F:[glutamate-ammonia-ligase] adenylyltransferase activity"/>
    <property type="evidence" value="ECO:0007669"/>
    <property type="project" value="UniProtKB-UniRule"/>
</dbReference>
<comment type="cofactor">
    <cofactor evidence="7">
        <name>Mg(2+)</name>
        <dbReference type="ChEBI" id="CHEBI:18420"/>
    </cofactor>
</comment>
<name>A0A286G196_9PROT</name>
<dbReference type="RefSeq" id="WP_097277094.1">
    <property type="nucleotide sequence ID" value="NZ_OCNJ01000001.1"/>
</dbReference>
<protein>
    <recommendedName>
        <fullName evidence="7">Bifunctional glutamine synthetase adenylyltransferase/adenylyl-removing enzyme</fullName>
    </recommendedName>
    <alternativeName>
        <fullName evidence="7">ATP:glutamine synthetase adenylyltransferase</fullName>
    </alternativeName>
    <alternativeName>
        <fullName evidence="7">ATase</fullName>
    </alternativeName>
    <domain>
        <recommendedName>
            <fullName evidence="7">Glutamine synthetase adenylyl-L-tyrosine phosphorylase</fullName>
            <ecNumber evidence="7">2.7.7.89</ecNumber>
        </recommendedName>
        <alternativeName>
            <fullName evidence="7">Adenylyl removase</fullName>
            <shortName evidence="7">AR</shortName>
            <shortName evidence="7">AT-N</shortName>
        </alternativeName>
    </domain>
    <domain>
        <recommendedName>
            <fullName evidence="7">Glutamine synthetase adenylyl transferase</fullName>
            <ecNumber evidence="7">2.7.7.42</ecNumber>
        </recommendedName>
        <alternativeName>
            <fullName evidence="7">Adenylyl transferase</fullName>
            <shortName evidence="7">AT</shortName>
            <shortName evidence="7">AT-C</shortName>
        </alternativeName>
    </domain>
</protein>
<evidence type="ECO:0000256" key="1">
    <source>
        <dbReference type="ARBA" id="ARBA00022679"/>
    </source>
</evidence>
<dbReference type="GO" id="GO:0016874">
    <property type="term" value="F:ligase activity"/>
    <property type="evidence" value="ECO:0007669"/>
    <property type="project" value="UniProtKB-KW"/>
</dbReference>
<feature type="domain" description="PII-uridylyltransferase/Glutamine-synthetase adenylyltransferase" evidence="10">
    <location>
        <begin position="332"/>
        <end position="464"/>
    </location>
</feature>
<feature type="region of interest" description="Disordered" evidence="8">
    <location>
        <begin position="1"/>
        <end position="23"/>
    </location>
</feature>
<feature type="region of interest" description="Adenylyl transferase" evidence="7">
    <location>
        <begin position="471"/>
        <end position="1005"/>
    </location>
</feature>
<dbReference type="InterPro" id="IPR023057">
    <property type="entry name" value="GlnE"/>
</dbReference>
<dbReference type="InterPro" id="IPR005190">
    <property type="entry name" value="GlnE_rpt_dom"/>
</dbReference>
<dbReference type="NCBIfam" id="NF008292">
    <property type="entry name" value="PRK11072.1"/>
    <property type="match status" value="1"/>
</dbReference>
<gene>
    <name evidence="7" type="primary">glnE</name>
    <name evidence="11" type="ORF">SAMN05421508_101176</name>
</gene>
<evidence type="ECO:0000256" key="4">
    <source>
        <dbReference type="ARBA" id="ARBA00022840"/>
    </source>
</evidence>
<dbReference type="GO" id="GO:0000820">
    <property type="term" value="P:regulation of glutamine family amino acid metabolic process"/>
    <property type="evidence" value="ECO:0007669"/>
    <property type="project" value="UniProtKB-UniRule"/>
</dbReference>
<dbReference type="GO" id="GO:0005829">
    <property type="term" value="C:cytosol"/>
    <property type="evidence" value="ECO:0007669"/>
    <property type="project" value="TreeGrafter"/>
</dbReference>
<proteinExistence type="inferred from homology"/>
<keyword evidence="3 7" id="KW-0547">Nucleotide-binding</keyword>
<dbReference type="AlphaFoldDB" id="A0A286G196"/>
<dbReference type="PANTHER" id="PTHR30621">
    <property type="entry name" value="GLUTAMINE SYNTHETASE ADENYLYLTRANSFERASE"/>
    <property type="match status" value="1"/>
</dbReference>
<comment type="catalytic activity">
    <reaction evidence="7">
        <text>[glutamine synthetase]-O(4)-(5'-adenylyl)-L-tyrosine + phosphate = [glutamine synthetase]-L-tyrosine + ADP</text>
        <dbReference type="Rhea" id="RHEA:43716"/>
        <dbReference type="Rhea" id="RHEA-COMP:10660"/>
        <dbReference type="Rhea" id="RHEA-COMP:10661"/>
        <dbReference type="ChEBI" id="CHEBI:43474"/>
        <dbReference type="ChEBI" id="CHEBI:46858"/>
        <dbReference type="ChEBI" id="CHEBI:83624"/>
        <dbReference type="ChEBI" id="CHEBI:456216"/>
        <dbReference type="EC" id="2.7.7.89"/>
    </reaction>
</comment>
<dbReference type="GO" id="GO:0005524">
    <property type="term" value="F:ATP binding"/>
    <property type="evidence" value="ECO:0007669"/>
    <property type="project" value="UniProtKB-UniRule"/>
</dbReference>
<evidence type="ECO:0000256" key="7">
    <source>
        <dbReference type="HAMAP-Rule" id="MF_00802"/>
    </source>
</evidence>
<keyword evidence="4 7" id="KW-0067">ATP-binding</keyword>
<dbReference type="Gene3D" id="1.20.120.330">
    <property type="entry name" value="Nucleotidyltransferases domain 2"/>
    <property type="match status" value="2"/>
</dbReference>
<dbReference type="GO" id="GO:0047388">
    <property type="term" value="F:[glutamine synthetase]-adenylyl-L-tyrosine phosphorylase activity"/>
    <property type="evidence" value="ECO:0007669"/>
    <property type="project" value="UniProtKB-EC"/>
</dbReference>
<evidence type="ECO:0000256" key="3">
    <source>
        <dbReference type="ARBA" id="ARBA00022741"/>
    </source>
</evidence>
<evidence type="ECO:0000256" key="6">
    <source>
        <dbReference type="ARBA" id="ARBA00023268"/>
    </source>
</evidence>
<feature type="domain" description="Glutamate-ammonia ligase adenylyltransferase repeated" evidence="9">
    <location>
        <begin position="577"/>
        <end position="818"/>
    </location>
</feature>
<dbReference type="CDD" id="cd05401">
    <property type="entry name" value="NT_GlnE_GlnD_like"/>
    <property type="match status" value="2"/>
</dbReference>
<dbReference type="Gene3D" id="1.20.120.1510">
    <property type="match status" value="1"/>
</dbReference>
<dbReference type="PANTHER" id="PTHR30621:SF0">
    <property type="entry name" value="BIFUNCTIONAL GLUTAMINE SYNTHETASE ADENYLYLTRANSFERASE_ADENYLYL-REMOVING ENZYME"/>
    <property type="match status" value="1"/>
</dbReference>
<dbReference type="GO" id="GO:0000287">
    <property type="term" value="F:magnesium ion binding"/>
    <property type="evidence" value="ECO:0007669"/>
    <property type="project" value="UniProtKB-UniRule"/>
</dbReference>
<evidence type="ECO:0000313" key="12">
    <source>
        <dbReference type="Proteomes" id="UP000219621"/>
    </source>
</evidence>
<keyword evidence="2 7" id="KW-0548">Nucleotidyltransferase</keyword>
<dbReference type="EC" id="2.7.7.42" evidence="7"/>
<organism evidence="11 12">
    <name type="scientific">Caenispirillum bisanense</name>
    <dbReference type="NCBI Taxonomy" id="414052"/>
    <lineage>
        <taxon>Bacteria</taxon>
        <taxon>Pseudomonadati</taxon>
        <taxon>Pseudomonadota</taxon>
        <taxon>Alphaproteobacteria</taxon>
        <taxon>Rhodospirillales</taxon>
        <taxon>Novispirillaceae</taxon>
        <taxon>Caenispirillum</taxon>
    </lineage>
</organism>
<evidence type="ECO:0000256" key="5">
    <source>
        <dbReference type="ARBA" id="ARBA00022842"/>
    </source>
</evidence>
<dbReference type="NCBIfam" id="NF010706">
    <property type="entry name" value="PRK14108.1"/>
    <property type="match status" value="1"/>
</dbReference>
<evidence type="ECO:0000313" key="11">
    <source>
        <dbReference type="EMBL" id="SOD89295.1"/>
    </source>
</evidence>
<dbReference type="SUPFAM" id="SSF81301">
    <property type="entry name" value="Nucleotidyltransferase"/>
    <property type="match status" value="2"/>
</dbReference>
<dbReference type="InterPro" id="IPR013546">
    <property type="entry name" value="PII_UdlTrfase/GS_AdlTrfase"/>
</dbReference>
<dbReference type="Gene3D" id="3.30.460.10">
    <property type="entry name" value="Beta Polymerase, domain 2"/>
    <property type="match status" value="2"/>
</dbReference>
<evidence type="ECO:0000256" key="2">
    <source>
        <dbReference type="ARBA" id="ARBA00022695"/>
    </source>
</evidence>
<dbReference type="SUPFAM" id="SSF81593">
    <property type="entry name" value="Nucleotidyltransferase substrate binding subunit/domain"/>
    <property type="match status" value="2"/>
</dbReference>
<evidence type="ECO:0000259" key="10">
    <source>
        <dbReference type="Pfam" id="PF08335"/>
    </source>
</evidence>
<feature type="region of interest" description="Adenylyl removase" evidence="7">
    <location>
        <begin position="1"/>
        <end position="468"/>
    </location>
</feature>